<dbReference type="OrthoDB" id="8954335at2759"/>
<feature type="coiled-coil region" evidence="1">
    <location>
        <begin position="210"/>
        <end position="274"/>
    </location>
</feature>
<evidence type="ECO:0000259" key="2">
    <source>
        <dbReference type="Pfam" id="PF01926"/>
    </source>
</evidence>
<keyword evidence="1" id="KW-0175">Coiled coil</keyword>
<sequence>VMGPTGSGKSTFINSFVPSGSSSGIRVGHSLQSETSKVQPIELDFGNGIRLRLVDTPGFDDSREGITDFEVLSMIATFLETHSTLAGLIYMHRISDTRMGGTARRNLRMFHKLCGQDSLKNVVIVTTMWDKATPEDGERRERELISSETLFKPLLGEGAVMCRHDGTRASALGIIDYLLRIQDHANTQIVHELLYEQKTLEETAAGTEIQAELSAILQKHTADIKSLEEELRSETAASTKDEIAVQKRELELSVDKLNKQIEDLKRRSGTFETKWVKDLCILHSS</sequence>
<dbReference type="PANTHER" id="PTHR32046">
    <property type="entry name" value="G DOMAIN-CONTAINING PROTEIN"/>
    <property type="match status" value="1"/>
</dbReference>
<feature type="domain" description="G" evidence="2">
    <location>
        <begin position="1"/>
        <end position="83"/>
    </location>
</feature>
<gene>
    <name evidence="3" type="ORF">PISMIDRAFT_89611</name>
</gene>
<dbReference type="PANTHER" id="PTHR32046:SF11">
    <property type="entry name" value="IMMUNE-ASSOCIATED NUCLEOTIDE-BINDING PROTEIN 10-LIKE"/>
    <property type="match status" value="1"/>
</dbReference>
<accession>A0A0C9ZJ50</accession>
<dbReference type="Gene3D" id="3.40.50.300">
    <property type="entry name" value="P-loop containing nucleotide triphosphate hydrolases"/>
    <property type="match status" value="1"/>
</dbReference>
<dbReference type="HOGENOM" id="CLU_018003_2_1_1"/>
<proteinExistence type="predicted"/>
<dbReference type="EMBL" id="KN833690">
    <property type="protein sequence ID" value="KIK29346.1"/>
    <property type="molecule type" value="Genomic_DNA"/>
</dbReference>
<dbReference type="Proteomes" id="UP000054018">
    <property type="component" value="Unassembled WGS sequence"/>
</dbReference>
<name>A0A0C9ZJ50_9AGAM</name>
<protein>
    <recommendedName>
        <fullName evidence="2">G domain-containing protein</fullName>
    </recommendedName>
</protein>
<dbReference type="GO" id="GO:0005525">
    <property type="term" value="F:GTP binding"/>
    <property type="evidence" value="ECO:0007669"/>
    <property type="project" value="InterPro"/>
</dbReference>
<feature type="non-terminal residue" evidence="3">
    <location>
        <position position="1"/>
    </location>
</feature>
<evidence type="ECO:0000313" key="4">
    <source>
        <dbReference type="Proteomes" id="UP000054018"/>
    </source>
</evidence>
<dbReference type="InterPro" id="IPR006073">
    <property type="entry name" value="GTP-bd"/>
</dbReference>
<organism evidence="3 4">
    <name type="scientific">Pisolithus microcarpus 441</name>
    <dbReference type="NCBI Taxonomy" id="765257"/>
    <lineage>
        <taxon>Eukaryota</taxon>
        <taxon>Fungi</taxon>
        <taxon>Dikarya</taxon>
        <taxon>Basidiomycota</taxon>
        <taxon>Agaricomycotina</taxon>
        <taxon>Agaricomycetes</taxon>
        <taxon>Agaricomycetidae</taxon>
        <taxon>Boletales</taxon>
        <taxon>Sclerodermatineae</taxon>
        <taxon>Pisolithaceae</taxon>
        <taxon>Pisolithus</taxon>
    </lineage>
</organism>
<dbReference type="STRING" id="765257.A0A0C9ZJ50"/>
<dbReference type="AlphaFoldDB" id="A0A0C9ZJ50"/>
<evidence type="ECO:0000256" key="1">
    <source>
        <dbReference type="SAM" id="Coils"/>
    </source>
</evidence>
<reference evidence="4" key="2">
    <citation type="submission" date="2015-01" db="EMBL/GenBank/DDBJ databases">
        <title>Evolutionary Origins and Diversification of the Mycorrhizal Mutualists.</title>
        <authorList>
            <consortium name="DOE Joint Genome Institute"/>
            <consortium name="Mycorrhizal Genomics Consortium"/>
            <person name="Kohler A."/>
            <person name="Kuo A."/>
            <person name="Nagy L.G."/>
            <person name="Floudas D."/>
            <person name="Copeland A."/>
            <person name="Barry K.W."/>
            <person name="Cichocki N."/>
            <person name="Veneault-Fourrey C."/>
            <person name="LaButti K."/>
            <person name="Lindquist E.A."/>
            <person name="Lipzen A."/>
            <person name="Lundell T."/>
            <person name="Morin E."/>
            <person name="Murat C."/>
            <person name="Riley R."/>
            <person name="Ohm R."/>
            <person name="Sun H."/>
            <person name="Tunlid A."/>
            <person name="Henrissat B."/>
            <person name="Grigoriev I.V."/>
            <person name="Hibbett D.S."/>
            <person name="Martin F."/>
        </authorList>
    </citation>
    <scope>NUCLEOTIDE SEQUENCE [LARGE SCALE GENOMIC DNA]</scope>
    <source>
        <strain evidence="4">441</strain>
    </source>
</reference>
<evidence type="ECO:0000313" key="3">
    <source>
        <dbReference type="EMBL" id="KIK29346.1"/>
    </source>
</evidence>
<dbReference type="InterPro" id="IPR027417">
    <property type="entry name" value="P-loop_NTPase"/>
</dbReference>
<reference evidence="3 4" key="1">
    <citation type="submission" date="2014-04" db="EMBL/GenBank/DDBJ databases">
        <authorList>
            <consortium name="DOE Joint Genome Institute"/>
            <person name="Kuo A."/>
            <person name="Kohler A."/>
            <person name="Costa M.D."/>
            <person name="Nagy L.G."/>
            <person name="Floudas D."/>
            <person name="Copeland A."/>
            <person name="Barry K.W."/>
            <person name="Cichocki N."/>
            <person name="Veneault-Fourrey C."/>
            <person name="LaButti K."/>
            <person name="Lindquist E.A."/>
            <person name="Lipzen A."/>
            <person name="Lundell T."/>
            <person name="Morin E."/>
            <person name="Murat C."/>
            <person name="Sun H."/>
            <person name="Tunlid A."/>
            <person name="Henrissat B."/>
            <person name="Grigoriev I.V."/>
            <person name="Hibbett D.S."/>
            <person name="Martin F."/>
            <person name="Nordberg H.P."/>
            <person name="Cantor M.N."/>
            <person name="Hua S.X."/>
        </authorList>
    </citation>
    <scope>NUCLEOTIDE SEQUENCE [LARGE SCALE GENOMIC DNA]</scope>
    <source>
        <strain evidence="3 4">441</strain>
    </source>
</reference>
<dbReference type="Pfam" id="PF01926">
    <property type="entry name" value="MMR_HSR1"/>
    <property type="match status" value="1"/>
</dbReference>
<dbReference type="SUPFAM" id="SSF52540">
    <property type="entry name" value="P-loop containing nucleoside triphosphate hydrolases"/>
    <property type="match status" value="1"/>
</dbReference>
<keyword evidence="4" id="KW-1185">Reference proteome</keyword>